<comment type="similarity">
    <text evidence="6">Belongs to the ABC-4 integral membrane protein family.</text>
</comment>
<dbReference type="PANTHER" id="PTHR30572:SF4">
    <property type="entry name" value="ABC TRANSPORTER PERMEASE YTRF"/>
    <property type="match status" value="1"/>
</dbReference>
<evidence type="ECO:0000256" key="5">
    <source>
        <dbReference type="ARBA" id="ARBA00023136"/>
    </source>
</evidence>
<protein>
    <submittedName>
        <fullName evidence="10">ABC transporter permease YtrF</fullName>
    </submittedName>
</protein>
<comment type="caution">
    <text evidence="10">The sequence shown here is derived from an EMBL/GenBank/DDBJ whole genome shotgun (WGS) entry which is preliminary data.</text>
</comment>
<evidence type="ECO:0000313" key="11">
    <source>
        <dbReference type="Proteomes" id="UP001501734"/>
    </source>
</evidence>
<keyword evidence="5 7" id="KW-0472">Membrane</keyword>
<gene>
    <name evidence="10" type="primary">ytrF</name>
    <name evidence="10" type="ORF">GCM10022410_19830</name>
</gene>
<keyword evidence="11" id="KW-1185">Reference proteome</keyword>
<dbReference type="RefSeq" id="WP_344912736.1">
    <property type="nucleotide sequence ID" value="NZ_BAABDL010000112.1"/>
</dbReference>
<dbReference type="Proteomes" id="UP001501734">
    <property type="component" value="Unassembled WGS sequence"/>
</dbReference>
<organism evidence="10 11">
    <name type="scientific">Amphibacillus indicireducens</name>
    <dbReference type="NCBI Taxonomy" id="1076330"/>
    <lineage>
        <taxon>Bacteria</taxon>
        <taxon>Bacillati</taxon>
        <taxon>Bacillota</taxon>
        <taxon>Bacilli</taxon>
        <taxon>Bacillales</taxon>
        <taxon>Bacillaceae</taxon>
        <taxon>Amphibacillus</taxon>
    </lineage>
</organism>
<keyword evidence="2" id="KW-1003">Cell membrane</keyword>
<evidence type="ECO:0000259" key="9">
    <source>
        <dbReference type="Pfam" id="PF12704"/>
    </source>
</evidence>
<dbReference type="Pfam" id="PF02687">
    <property type="entry name" value="FtsX"/>
    <property type="match status" value="1"/>
</dbReference>
<name>A0ABP7VUS2_9BACI</name>
<accession>A0ABP7VUS2</accession>
<feature type="transmembrane region" description="Helical" evidence="7">
    <location>
        <begin position="360"/>
        <end position="384"/>
    </location>
</feature>
<evidence type="ECO:0000256" key="2">
    <source>
        <dbReference type="ARBA" id="ARBA00022475"/>
    </source>
</evidence>
<keyword evidence="3 7" id="KW-0812">Transmembrane</keyword>
<evidence type="ECO:0000256" key="7">
    <source>
        <dbReference type="SAM" id="Phobius"/>
    </source>
</evidence>
<evidence type="ECO:0000256" key="6">
    <source>
        <dbReference type="ARBA" id="ARBA00038076"/>
    </source>
</evidence>
<feature type="transmembrane region" description="Helical" evidence="7">
    <location>
        <begin position="298"/>
        <end position="323"/>
    </location>
</feature>
<dbReference type="Pfam" id="PF12704">
    <property type="entry name" value="MacB_PCD"/>
    <property type="match status" value="1"/>
</dbReference>
<evidence type="ECO:0000256" key="4">
    <source>
        <dbReference type="ARBA" id="ARBA00022989"/>
    </source>
</evidence>
<reference evidence="11" key="1">
    <citation type="journal article" date="2019" name="Int. J. Syst. Evol. Microbiol.">
        <title>The Global Catalogue of Microorganisms (GCM) 10K type strain sequencing project: providing services to taxonomists for standard genome sequencing and annotation.</title>
        <authorList>
            <consortium name="The Broad Institute Genomics Platform"/>
            <consortium name="The Broad Institute Genome Sequencing Center for Infectious Disease"/>
            <person name="Wu L."/>
            <person name="Ma J."/>
        </authorList>
    </citation>
    <scope>NUCLEOTIDE SEQUENCE [LARGE SCALE GENOMIC DNA]</scope>
    <source>
        <strain evidence="11">JCM 17250</strain>
    </source>
</reference>
<feature type="domain" description="MacB-like periplasmic core" evidence="9">
    <location>
        <begin position="22"/>
        <end position="236"/>
    </location>
</feature>
<dbReference type="InterPro" id="IPR003838">
    <property type="entry name" value="ABC3_permease_C"/>
</dbReference>
<dbReference type="EMBL" id="BAABDL010000112">
    <property type="protein sequence ID" value="GAA4074851.1"/>
    <property type="molecule type" value="Genomic_DNA"/>
</dbReference>
<dbReference type="InterPro" id="IPR050250">
    <property type="entry name" value="Macrolide_Exporter_MacB"/>
</dbReference>
<dbReference type="PANTHER" id="PTHR30572">
    <property type="entry name" value="MEMBRANE COMPONENT OF TRANSPORTER-RELATED"/>
    <property type="match status" value="1"/>
</dbReference>
<comment type="subcellular location">
    <subcellularLocation>
        <location evidence="1">Cell membrane</location>
        <topology evidence="1">Multi-pass membrane protein</topology>
    </subcellularLocation>
</comment>
<proteinExistence type="inferred from homology"/>
<keyword evidence="4 7" id="KW-1133">Transmembrane helix</keyword>
<sequence>MRFSDQFRFVRQNIKKNKMRIFMTVLASAMGTTFLIVLASVGFGLHDTLLKDVMEQDMINEISIYGYDDGEYRSINDQDVAYFKSLENVRAVRHLNYLSQSPTYRVDDFELMSNTQSVDFASEQAAGMNLSEGRYPETDQEIIVGYHFVEELYPIDVDPENIYDEEGNQLDEYTYQDELLGKTIAFEIEKIDSENNSETRSVEVTIVGVVEKPSREWQISSNVYISEGLLTELESFTGTRNANPFTDDEYAKLTGEKMYDEVFIHSDSIQHIQNLTTKLSDEHYYAYSVANEIRQINMLFNVAKAGLIFIGTIAVLIASIGIYNTMTMAVTERAPDIGIMKAIGANPKTIKQIFVLESSYIGLMGAAIGTAVAYVISLAVNLGIPLILEAVFEEQLPEGLKFSVIPWSLIAIAISICLVVTIISGARPAKRATQIDVLKAMRRDL</sequence>
<feature type="domain" description="ABC3 transporter permease C-terminal" evidence="8">
    <location>
        <begin position="308"/>
        <end position="435"/>
    </location>
</feature>
<feature type="transmembrane region" description="Helical" evidence="7">
    <location>
        <begin position="404"/>
        <end position="423"/>
    </location>
</feature>
<evidence type="ECO:0000256" key="1">
    <source>
        <dbReference type="ARBA" id="ARBA00004651"/>
    </source>
</evidence>
<feature type="transmembrane region" description="Helical" evidence="7">
    <location>
        <begin position="21"/>
        <end position="45"/>
    </location>
</feature>
<evidence type="ECO:0000256" key="3">
    <source>
        <dbReference type="ARBA" id="ARBA00022692"/>
    </source>
</evidence>
<dbReference type="InterPro" id="IPR025857">
    <property type="entry name" value="MacB_PCD"/>
</dbReference>
<evidence type="ECO:0000313" key="10">
    <source>
        <dbReference type="EMBL" id="GAA4074851.1"/>
    </source>
</evidence>
<evidence type="ECO:0000259" key="8">
    <source>
        <dbReference type="Pfam" id="PF02687"/>
    </source>
</evidence>